<protein>
    <submittedName>
        <fullName evidence="2">Uncharacterized protein</fullName>
    </submittedName>
</protein>
<keyword evidence="3" id="KW-1185">Reference proteome</keyword>
<feature type="region of interest" description="Disordered" evidence="1">
    <location>
        <begin position="612"/>
        <end position="636"/>
    </location>
</feature>
<feature type="compositionally biased region" description="Polar residues" evidence="1">
    <location>
        <begin position="148"/>
        <end position="160"/>
    </location>
</feature>
<feature type="compositionally biased region" description="Low complexity" evidence="1">
    <location>
        <begin position="439"/>
        <end position="449"/>
    </location>
</feature>
<evidence type="ECO:0000313" key="2">
    <source>
        <dbReference type="EMBL" id="KAF9944581.1"/>
    </source>
</evidence>
<gene>
    <name evidence="2" type="ORF">BGZ70_004514</name>
</gene>
<evidence type="ECO:0000313" key="3">
    <source>
        <dbReference type="Proteomes" id="UP000738359"/>
    </source>
</evidence>
<sequence>MTKGLKDSKTEIKARSRKDEPTAATSRKNADSQSLAAIQEKVSKFQPKIDALLPRMLSGSTSAAPPKDSSSATTRSRGATTAPLSEAIAKVSAGSKSAAAQSKSTTVKPATGQDTAPKARKVAATAAPVSIADRIPKGSRTRPIPTLANATTPQPSTTAAKQPGDQPDEAIILLSSLPSFSQEVEDLAISNADIRLLETEFSDKSDDEPLIDRRRQQTYTTEAYATTHTIATVAAIEQPASRNDAATIAAKSHSVISIGSCKSDLSASIIPSIDKDRITNWMGGVKEALGDDPEGVHSNTTKLAVTAPDRAERVDGTPELEGTTTTLRSKDDVVGTDREEDCPRILVKDSLSLAPPVPLFHEDQVVEKDDLATITPHQGPSQDPDLPDDVSTVLVGGQPTQDSYALRSLPSYYYEKDDKAPLSDSEREEEADDLNSAEQQRQQQQSRRSPSLPSGLTASCLQELGLEKKRRNSGQGSRSAYQKRRSGVASSCEEVGSSYETMILAQGDVFPSSVGEAPVSSHLLGSPSLSSFDLPDPPRYTYALPDRTAQLQQDDDEWDIQQGQQPNSEMDDDDTQEYPQPIEIQDSLSFPLPPFQTSFTISLPTMPTFPSTIHSEPSLIIVGSQLPETQESDQES</sequence>
<dbReference type="OrthoDB" id="2448871at2759"/>
<feature type="compositionally biased region" description="Low complexity" evidence="1">
    <location>
        <begin position="69"/>
        <end position="104"/>
    </location>
</feature>
<accession>A0A9P6LVE2</accession>
<dbReference type="Proteomes" id="UP000738359">
    <property type="component" value="Unassembled WGS sequence"/>
</dbReference>
<feature type="compositionally biased region" description="Polar residues" evidence="1">
    <location>
        <begin position="105"/>
        <end position="114"/>
    </location>
</feature>
<organism evidence="2 3">
    <name type="scientific">Mortierella alpina</name>
    <name type="common">Oleaginous fungus</name>
    <name type="synonym">Mortierella renispora</name>
    <dbReference type="NCBI Taxonomy" id="64518"/>
    <lineage>
        <taxon>Eukaryota</taxon>
        <taxon>Fungi</taxon>
        <taxon>Fungi incertae sedis</taxon>
        <taxon>Mucoromycota</taxon>
        <taxon>Mortierellomycotina</taxon>
        <taxon>Mortierellomycetes</taxon>
        <taxon>Mortierellales</taxon>
        <taxon>Mortierellaceae</taxon>
        <taxon>Mortierella</taxon>
    </lineage>
</organism>
<reference evidence="2" key="1">
    <citation type="journal article" date="2020" name="Fungal Divers.">
        <title>Resolving the Mortierellaceae phylogeny through synthesis of multi-gene phylogenetics and phylogenomics.</title>
        <authorList>
            <person name="Vandepol N."/>
            <person name="Liber J."/>
            <person name="Desiro A."/>
            <person name="Na H."/>
            <person name="Kennedy M."/>
            <person name="Barry K."/>
            <person name="Grigoriev I.V."/>
            <person name="Miller A.N."/>
            <person name="O'Donnell K."/>
            <person name="Stajich J.E."/>
            <person name="Bonito G."/>
        </authorList>
    </citation>
    <scope>NUCLEOTIDE SEQUENCE</scope>
    <source>
        <strain evidence="2">CK1249</strain>
    </source>
</reference>
<dbReference type="EMBL" id="JAAAHY010002392">
    <property type="protein sequence ID" value="KAF9944581.1"/>
    <property type="molecule type" value="Genomic_DNA"/>
</dbReference>
<proteinExistence type="predicted"/>
<feature type="region of interest" description="Disordered" evidence="1">
    <location>
        <begin position="1"/>
        <end position="39"/>
    </location>
</feature>
<dbReference type="AlphaFoldDB" id="A0A9P6LVE2"/>
<feature type="compositionally biased region" description="Acidic residues" evidence="1">
    <location>
        <begin position="426"/>
        <end position="435"/>
    </location>
</feature>
<evidence type="ECO:0000256" key="1">
    <source>
        <dbReference type="SAM" id="MobiDB-lite"/>
    </source>
</evidence>
<name>A0A9P6LVE2_MORAP</name>
<feature type="region of interest" description="Disordered" evidence="1">
    <location>
        <begin position="374"/>
        <end position="490"/>
    </location>
</feature>
<feature type="compositionally biased region" description="Polar residues" evidence="1">
    <location>
        <begin position="451"/>
        <end position="460"/>
    </location>
</feature>
<comment type="caution">
    <text evidence="2">The sequence shown here is derived from an EMBL/GenBank/DDBJ whole genome shotgun (WGS) entry which is preliminary data.</text>
</comment>
<feature type="compositionally biased region" description="Basic and acidic residues" evidence="1">
    <location>
        <begin position="1"/>
        <end position="21"/>
    </location>
</feature>
<feature type="region of interest" description="Disordered" evidence="1">
    <location>
        <begin position="552"/>
        <end position="580"/>
    </location>
</feature>
<feature type="region of interest" description="Disordered" evidence="1">
    <location>
        <begin position="56"/>
        <end position="166"/>
    </location>
</feature>
<feature type="compositionally biased region" description="Polar residues" evidence="1">
    <location>
        <begin position="23"/>
        <end position="36"/>
    </location>
</feature>
<feature type="compositionally biased region" description="Basic and acidic residues" evidence="1">
    <location>
        <begin position="414"/>
        <end position="425"/>
    </location>
</feature>